<organism evidence="1 2">
    <name type="scientific">Channa argus</name>
    <name type="common">Northern snakehead</name>
    <name type="synonym">Ophicephalus argus</name>
    <dbReference type="NCBI Taxonomy" id="215402"/>
    <lineage>
        <taxon>Eukaryota</taxon>
        <taxon>Metazoa</taxon>
        <taxon>Chordata</taxon>
        <taxon>Craniata</taxon>
        <taxon>Vertebrata</taxon>
        <taxon>Euteleostomi</taxon>
        <taxon>Actinopterygii</taxon>
        <taxon>Neopterygii</taxon>
        <taxon>Teleostei</taxon>
        <taxon>Neoteleostei</taxon>
        <taxon>Acanthomorphata</taxon>
        <taxon>Anabantaria</taxon>
        <taxon>Anabantiformes</taxon>
        <taxon>Channoidei</taxon>
        <taxon>Channidae</taxon>
        <taxon>Channa</taxon>
    </lineage>
</organism>
<reference evidence="1 2" key="1">
    <citation type="submission" date="2019-02" db="EMBL/GenBank/DDBJ databases">
        <title>Opniocepnalus argus genome.</title>
        <authorList>
            <person name="Zhou C."/>
            <person name="Xiao S."/>
        </authorList>
    </citation>
    <scope>NUCLEOTIDE SEQUENCE [LARGE SCALE GENOMIC DNA]</scope>
    <source>
        <strain evidence="1">OARG1902GOOAL</strain>
        <tissue evidence="1">Muscle</tissue>
    </source>
</reference>
<name>A0A6G1P9D4_CHAAH</name>
<dbReference type="EMBL" id="CM015713">
    <property type="protein sequence ID" value="KAF3686734.1"/>
    <property type="molecule type" value="Genomic_DNA"/>
</dbReference>
<protein>
    <submittedName>
        <fullName evidence="1">Uncharacterized protein</fullName>
    </submittedName>
</protein>
<accession>A0A6G1P9D4</accession>
<keyword evidence="2" id="KW-1185">Reference proteome</keyword>
<sequence>MSKQKYCSGARRCVLESATVLTEKQVGVANKQQHGQDHDYAVLGKRFYNSSYNSYM</sequence>
<proteinExistence type="predicted"/>
<evidence type="ECO:0000313" key="1">
    <source>
        <dbReference type="EMBL" id="KAF3686734.1"/>
    </source>
</evidence>
<dbReference type="Proteomes" id="UP000503349">
    <property type="component" value="Chromosome 2"/>
</dbReference>
<evidence type="ECO:0000313" key="2">
    <source>
        <dbReference type="Proteomes" id="UP000503349"/>
    </source>
</evidence>
<dbReference type="AlphaFoldDB" id="A0A6G1P9D4"/>
<gene>
    <name evidence="1" type="ORF">EXN66_Car002406</name>
</gene>
<reference evidence="2" key="2">
    <citation type="submission" date="2019-02" db="EMBL/GenBank/DDBJ databases">
        <title>Opniocepnalus argus Var Kimnra genome.</title>
        <authorList>
            <person name="Zhou C."/>
            <person name="Xiao S."/>
        </authorList>
    </citation>
    <scope>NUCLEOTIDE SEQUENCE [LARGE SCALE GENOMIC DNA]</scope>
</reference>